<sequence>MSRKKRRSFSDAQKADAVRRHVEDHVPVSQIANDLDIQPTMIHNGAEPGTVDQPASEPPVAEPEDQPPKSNALFHLIYGRNNPPPSQSKLPGDQSQLLEFQELMNDPTPINELDLDSKMGYVEIAKLAAKDDKQATAILQKHISEVMKQEQISYAQFKTVTSGLVNLGRRYQVYPEFRDKQTLKFIESHIDLGDKLPPVEGYGTRFDDPNEELSHASICGLHAAGQDIERYAGTHADMVQTLQNAPKHQHHQNIKQTLSPFQKKDESGSFIEQGSSIDLNQPASKKGFKFDATQRTKVRNDLFDGLNAVKQFSND</sequence>
<gene>
    <name evidence="2" type="ORF">SV7mr_38390</name>
</gene>
<accession>A0A517SYS6</accession>
<organism evidence="2 3">
    <name type="scientific">Stieleria bergensis</name>
    <dbReference type="NCBI Taxonomy" id="2528025"/>
    <lineage>
        <taxon>Bacteria</taxon>
        <taxon>Pseudomonadati</taxon>
        <taxon>Planctomycetota</taxon>
        <taxon>Planctomycetia</taxon>
        <taxon>Pirellulales</taxon>
        <taxon>Pirellulaceae</taxon>
        <taxon>Stieleria</taxon>
    </lineage>
</organism>
<reference evidence="2 3" key="1">
    <citation type="submission" date="2019-02" db="EMBL/GenBank/DDBJ databases">
        <title>Deep-cultivation of Planctomycetes and their phenomic and genomic characterization uncovers novel biology.</title>
        <authorList>
            <person name="Wiegand S."/>
            <person name="Jogler M."/>
            <person name="Boedeker C."/>
            <person name="Pinto D."/>
            <person name="Vollmers J."/>
            <person name="Rivas-Marin E."/>
            <person name="Kohn T."/>
            <person name="Peeters S.H."/>
            <person name="Heuer A."/>
            <person name="Rast P."/>
            <person name="Oberbeckmann S."/>
            <person name="Bunk B."/>
            <person name="Jeske O."/>
            <person name="Meyerdierks A."/>
            <person name="Storesund J.E."/>
            <person name="Kallscheuer N."/>
            <person name="Luecker S."/>
            <person name="Lage O.M."/>
            <person name="Pohl T."/>
            <person name="Merkel B.J."/>
            <person name="Hornburger P."/>
            <person name="Mueller R.-W."/>
            <person name="Bruemmer F."/>
            <person name="Labrenz M."/>
            <person name="Spormann A.M."/>
            <person name="Op den Camp H."/>
            <person name="Overmann J."/>
            <person name="Amann R."/>
            <person name="Jetten M.S.M."/>
            <person name="Mascher T."/>
            <person name="Medema M.H."/>
            <person name="Devos D.P."/>
            <person name="Kaster A.-K."/>
            <person name="Ovreas L."/>
            <person name="Rohde M."/>
            <person name="Galperin M.Y."/>
            <person name="Jogler C."/>
        </authorList>
    </citation>
    <scope>NUCLEOTIDE SEQUENCE [LARGE SCALE GENOMIC DNA]</scope>
    <source>
        <strain evidence="2 3">SV_7m_r</strain>
    </source>
</reference>
<protein>
    <submittedName>
        <fullName evidence="2">Transposase</fullName>
    </submittedName>
</protein>
<dbReference type="AlphaFoldDB" id="A0A517SYS6"/>
<dbReference type="RefSeq" id="WP_145275269.1">
    <property type="nucleotide sequence ID" value="NZ_CP036272.1"/>
</dbReference>
<dbReference type="SUPFAM" id="SSF48295">
    <property type="entry name" value="TrpR-like"/>
    <property type="match status" value="1"/>
</dbReference>
<feature type="region of interest" description="Disordered" evidence="1">
    <location>
        <begin position="261"/>
        <end position="291"/>
    </location>
</feature>
<dbReference type="InterPro" id="IPR010921">
    <property type="entry name" value="Trp_repressor/repl_initiator"/>
</dbReference>
<evidence type="ECO:0000313" key="3">
    <source>
        <dbReference type="Proteomes" id="UP000315003"/>
    </source>
</evidence>
<feature type="compositionally biased region" description="Basic and acidic residues" evidence="1">
    <location>
        <begin position="13"/>
        <end position="26"/>
    </location>
</feature>
<proteinExistence type="predicted"/>
<keyword evidence="3" id="KW-1185">Reference proteome</keyword>
<name>A0A517SYS6_9BACT</name>
<dbReference type="OrthoDB" id="52928at2"/>
<dbReference type="GO" id="GO:0006313">
    <property type="term" value="P:DNA transposition"/>
    <property type="evidence" value="ECO:0007669"/>
    <property type="project" value="InterPro"/>
</dbReference>
<feature type="compositionally biased region" description="Polar residues" evidence="1">
    <location>
        <begin position="270"/>
        <end position="283"/>
    </location>
</feature>
<dbReference type="GO" id="GO:0004803">
    <property type="term" value="F:transposase activity"/>
    <property type="evidence" value="ECO:0007669"/>
    <property type="project" value="InterPro"/>
</dbReference>
<dbReference type="InterPro" id="IPR002514">
    <property type="entry name" value="Transposase_8"/>
</dbReference>
<dbReference type="Proteomes" id="UP000315003">
    <property type="component" value="Chromosome"/>
</dbReference>
<dbReference type="GO" id="GO:0043565">
    <property type="term" value="F:sequence-specific DNA binding"/>
    <property type="evidence" value="ECO:0007669"/>
    <property type="project" value="InterPro"/>
</dbReference>
<dbReference type="EMBL" id="CP036272">
    <property type="protein sequence ID" value="QDT61304.1"/>
    <property type="molecule type" value="Genomic_DNA"/>
</dbReference>
<evidence type="ECO:0000313" key="2">
    <source>
        <dbReference type="EMBL" id="QDT61304.1"/>
    </source>
</evidence>
<evidence type="ECO:0000256" key="1">
    <source>
        <dbReference type="SAM" id="MobiDB-lite"/>
    </source>
</evidence>
<dbReference type="Pfam" id="PF01527">
    <property type="entry name" value="HTH_Tnp_1"/>
    <property type="match status" value="1"/>
</dbReference>
<feature type="region of interest" description="Disordered" evidence="1">
    <location>
        <begin position="1"/>
        <end position="70"/>
    </location>
</feature>